<keyword evidence="2" id="KW-0238">DNA-binding</keyword>
<evidence type="ECO:0000313" key="2">
    <source>
        <dbReference type="EMBL" id="EGC01627.1"/>
    </source>
</evidence>
<dbReference type="Pfam" id="PF04397">
    <property type="entry name" value="LytTR"/>
    <property type="match status" value="1"/>
</dbReference>
<dbReference type="Gene3D" id="2.40.50.1020">
    <property type="entry name" value="LytTr DNA-binding domain"/>
    <property type="match status" value="1"/>
</dbReference>
<name>E9SG99_RUMAL</name>
<keyword evidence="3" id="KW-1185">Reference proteome</keyword>
<dbReference type="GO" id="GO:0003677">
    <property type="term" value="F:DNA binding"/>
    <property type="evidence" value="ECO:0007669"/>
    <property type="project" value="UniProtKB-KW"/>
</dbReference>
<dbReference type="eggNOG" id="COG3279">
    <property type="taxonomic scope" value="Bacteria"/>
</dbReference>
<dbReference type="Proteomes" id="UP000004259">
    <property type="component" value="Unassembled WGS sequence"/>
</dbReference>
<protein>
    <submittedName>
        <fullName evidence="2">LytTr DNA-binding domain protein</fullName>
    </submittedName>
</protein>
<evidence type="ECO:0000313" key="3">
    <source>
        <dbReference type="Proteomes" id="UP000004259"/>
    </source>
</evidence>
<dbReference type="PROSITE" id="PS50930">
    <property type="entry name" value="HTH_LYTTR"/>
    <property type="match status" value="1"/>
</dbReference>
<dbReference type="STRING" id="246199.CUS_6318"/>
<organism evidence="2 3">
    <name type="scientific">Ruminococcus albus 8</name>
    <dbReference type="NCBI Taxonomy" id="246199"/>
    <lineage>
        <taxon>Bacteria</taxon>
        <taxon>Bacillati</taxon>
        <taxon>Bacillota</taxon>
        <taxon>Clostridia</taxon>
        <taxon>Eubacteriales</taxon>
        <taxon>Oscillospiraceae</taxon>
        <taxon>Ruminococcus</taxon>
    </lineage>
</organism>
<evidence type="ECO:0000259" key="1">
    <source>
        <dbReference type="PROSITE" id="PS50930"/>
    </source>
</evidence>
<dbReference type="SMART" id="SM00850">
    <property type="entry name" value="LytTR"/>
    <property type="match status" value="1"/>
</dbReference>
<dbReference type="GO" id="GO:0000156">
    <property type="term" value="F:phosphorelay response regulator activity"/>
    <property type="evidence" value="ECO:0007669"/>
    <property type="project" value="InterPro"/>
</dbReference>
<accession>E9SG99</accession>
<sequence>MKVKLIVSAERYDEIAETLLKAGIGISEKSDLILSERNTSINYLIGKKGDVIYRIKTSDISHIESFSHEVIAYTYDGEYRINERLKTLSNMLDPEVFIRISNSVIISTEHIKSIKPALTRKFIITMQNGAVVDVTRTYYYIFKEFLGI</sequence>
<dbReference type="PANTHER" id="PTHR37299">
    <property type="entry name" value="TRANSCRIPTIONAL REGULATOR-RELATED"/>
    <property type="match status" value="1"/>
</dbReference>
<reference evidence="2 3" key="1">
    <citation type="submission" date="2011-02" db="EMBL/GenBank/DDBJ databases">
        <authorList>
            <person name="Nelson K.E."/>
            <person name="Sutton G."/>
            <person name="Torralba M."/>
            <person name="Durkin S."/>
            <person name="Harkins D."/>
            <person name="Montgomery R."/>
            <person name="Ziemer C."/>
            <person name="Klaassens E."/>
            <person name="Ocuiv P."/>
            <person name="Morrison M."/>
        </authorList>
    </citation>
    <scope>NUCLEOTIDE SEQUENCE [LARGE SCALE GENOMIC DNA]</scope>
    <source>
        <strain evidence="2 3">8</strain>
    </source>
</reference>
<feature type="domain" description="HTH LytTR-type" evidence="1">
    <location>
        <begin position="44"/>
        <end position="148"/>
    </location>
</feature>
<comment type="caution">
    <text evidence="2">The sequence shown here is derived from an EMBL/GenBank/DDBJ whole genome shotgun (WGS) entry which is preliminary data.</text>
</comment>
<dbReference type="AlphaFoldDB" id="E9SG99"/>
<dbReference type="OrthoDB" id="2854729at2"/>
<dbReference type="RefSeq" id="WP_002852382.1">
    <property type="nucleotide sequence ID" value="NZ_ADKM02000123.1"/>
</dbReference>
<dbReference type="InterPro" id="IPR046947">
    <property type="entry name" value="LytR-like"/>
</dbReference>
<gene>
    <name evidence="2" type="ORF">CUS_6318</name>
</gene>
<dbReference type="InterPro" id="IPR007492">
    <property type="entry name" value="LytTR_DNA-bd_dom"/>
</dbReference>
<dbReference type="EMBL" id="ADKM02000123">
    <property type="protein sequence ID" value="EGC01627.1"/>
    <property type="molecule type" value="Genomic_DNA"/>
</dbReference>
<proteinExistence type="predicted"/>
<dbReference type="PANTHER" id="PTHR37299:SF1">
    <property type="entry name" value="STAGE 0 SPORULATION PROTEIN A HOMOLOG"/>
    <property type="match status" value="1"/>
</dbReference>